<dbReference type="VEuPathDB" id="FungiDB:MAN_00239"/>
<feature type="compositionally biased region" description="Low complexity" evidence="1">
    <location>
        <begin position="275"/>
        <end position="304"/>
    </location>
</feature>
<evidence type="ECO:0000313" key="4">
    <source>
        <dbReference type="Proteomes" id="UP000031186"/>
    </source>
</evidence>
<sequence>MEQVHQQPASHVLETPLWMMIVRGLQFLVSLIVLGLAGALMHDLYLDEFGLSVATVSRRSLLSPHAAGKSEAQSDRRPLQAILTWCILFYAVFTEKIPPWRTAYHVLAVTVLDGFLVVMWLATFAAVAARRATFKFNVHVGGCVDDGSIIGSKTCFRRQLERRDILFKSGGEMMSSIAGLGALLWLMFIATFVWTIVMFLRGRKEGRFPIVGGGGGGSNNYQMEPKAEQGASVMHPQQTQQQQQYQPYQQPVQPQQTGQHEQSPLGQNPTPAPYQPAQSPYQQQPPYQPPQDAQQYAQYGQTYPSYQQHVQHGSELSATPLPQQSYSPSPVTSSPPPQQEQQYYHQPQQHPQ</sequence>
<dbReference type="PANTHER" id="PTHR37451">
    <property type="entry name" value="MARVEL DOMAIN"/>
    <property type="match status" value="1"/>
</dbReference>
<feature type="compositionally biased region" description="Low complexity" evidence="1">
    <location>
        <begin position="339"/>
        <end position="352"/>
    </location>
</feature>
<feature type="transmembrane region" description="Helical" evidence="2">
    <location>
        <begin position="177"/>
        <end position="200"/>
    </location>
</feature>
<keyword evidence="4" id="KW-1185">Reference proteome</keyword>
<evidence type="ECO:0000313" key="3">
    <source>
        <dbReference type="EMBL" id="KID70640.1"/>
    </source>
</evidence>
<proteinExistence type="predicted"/>
<protein>
    <submittedName>
        <fullName evidence="3">G-protein coupled receptor protein</fullName>
    </submittedName>
</protein>
<gene>
    <name evidence="3" type="ORF">MAN_00239</name>
</gene>
<name>A0A0B4F981_METAF</name>
<dbReference type="PANTHER" id="PTHR37451:SF4">
    <property type="entry name" value="MARVEL DOMAIN-CONTAINING PROTEIN"/>
    <property type="match status" value="1"/>
</dbReference>
<organism evidence="3 4">
    <name type="scientific">Metarhizium anisopliae (strain ARSEF 549)</name>
    <dbReference type="NCBI Taxonomy" id="3151832"/>
    <lineage>
        <taxon>Eukaryota</taxon>
        <taxon>Fungi</taxon>
        <taxon>Dikarya</taxon>
        <taxon>Ascomycota</taxon>
        <taxon>Pezizomycotina</taxon>
        <taxon>Sordariomycetes</taxon>
        <taxon>Hypocreomycetidae</taxon>
        <taxon>Hypocreales</taxon>
        <taxon>Clavicipitaceae</taxon>
        <taxon>Metarhizium</taxon>
    </lineage>
</organism>
<evidence type="ECO:0000256" key="1">
    <source>
        <dbReference type="SAM" id="MobiDB-lite"/>
    </source>
</evidence>
<comment type="caution">
    <text evidence="3">The sequence shown here is derived from an EMBL/GenBank/DDBJ whole genome shotgun (WGS) entry which is preliminary data.</text>
</comment>
<reference evidence="3 4" key="1">
    <citation type="journal article" date="2014" name="Proc. Natl. Acad. Sci. U.S.A.">
        <title>Trajectory and genomic determinants of fungal-pathogen speciation and host adaptation.</title>
        <authorList>
            <person name="Hu X."/>
            <person name="Xiao G."/>
            <person name="Zheng P."/>
            <person name="Shang Y."/>
            <person name="Su Y."/>
            <person name="Zhang X."/>
            <person name="Liu X."/>
            <person name="Zhan S."/>
            <person name="St Leger R.J."/>
            <person name="Wang C."/>
        </authorList>
    </citation>
    <scope>NUCLEOTIDE SEQUENCE [LARGE SCALE GENOMIC DNA]</scope>
    <source>
        <strain evidence="3 4">ARSEF 549</strain>
    </source>
</reference>
<feature type="transmembrane region" description="Helical" evidence="2">
    <location>
        <begin position="21"/>
        <end position="41"/>
    </location>
</feature>
<dbReference type="Proteomes" id="UP000031186">
    <property type="component" value="Unassembled WGS sequence"/>
</dbReference>
<dbReference type="HOGENOM" id="CLU_055465_1_0_1"/>
<feature type="non-terminal residue" evidence="3">
    <location>
        <position position="1"/>
    </location>
</feature>
<feature type="compositionally biased region" description="Low complexity" evidence="1">
    <location>
        <begin position="322"/>
        <end position="332"/>
    </location>
</feature>
<feature type="compositionally biased region" description="Polar residues" evidence="1">
    <location>
        <begin position="305"/>
        <end position="321"/>
    </location>
</feature>
<dbReference type="AlphaFoldDB" id="A0A0B4F981"/>
<dbReference type="OrthoDB" id="5241662at2759"/>
<feature type="region of interest" description="Disordered" evidence="1">
    <location>
        <begin position="211"/>
        <end position="352"/>
    </location>
</feature>
<keyword evidence="3" id="KW-0675">Receptor</keyword>
<keyword evidence="2" id="KW-0472">Membrane</keyword>
<dbReference type="EMBL" id="AZNF01000001">
    <property type="protein sequence ID" value="KID70640.1"/>
    <property type="molecule type" value="Genomic_DNA"/>
</dbReference>
<keyword evidence="2" id="KW-0812">Transmembrane</keyword>
<evidence type="ECO:0000256" key="2">
    <source>
        <dbReference type="SAM" id="Phobius"/>
    </source>
</evidence>
<keyword evidence="2" id="KW-1133">Transmembrane helix</keyword>
<feature type="compositionally biased region" description="Low complexity" evidence="1">
    <location>
        <begin position="236"/>
        <end position="259"/>
    </location>
</feature>
<feature type="transmembrane region" description="Helical" evidence="2">
    <location>
        <begin position="106"/>
        <end position="129"/>
    </location>
</feature>
<accession>A0A0B4F981</accession>